<dbReference type="OrthoDB" id="2963168at2759"/>
<dbReference type="EMBL" id="JANBPK010000816">
    <property type="protein sequence ID" value="KAJ2930892.1"/>
    <property type="molecule type" value="Genomic_DNA"/>
</dbReference>
<reference evidence="1" key="1">
    <citation type="submission" date="2022-06" db="EMBL/GenBank/DDBJ databases">
        <title>Genome Sequence of Candolleomyces eurysporus.</title>
        <authorList>
            <person name="Buettner E."/>
        </authorList>
    </citation>
    <scope>NUCLEOTIDE SEQUENCE</scope>
    <source>
        <strain evidence="1">VTCC 930004</strain>
    </source>
</reference>
<sequence>MLAPRGLDCPIFRHAGEDPHDPTVGLINGGLSIPANLLRTDVFDRVTDQVLQLLKEQIPRVDQPIHALLLVEGFAGSEHLKQCAEQQFGKSVPFIARLSGADTAKLRSATQYGLAKRSLVSMVMCILPRQRLTTKFCRFSESPSVTATPPYPNLRTPTNPNWLIDFSFIATLYTSDSMRYTDEDEILELCKWPVDLTSC</sequence>
<evidence type="ECO:0000313" key="1">
    <source>
        <dbReference type="EMBL" id="KAJ2930892.1"/>
    </source>
</evidence>
<organism evidence="1 2">
    <name type="scientific">Candolleomyces eurysporus</name>
    <dbReference type="NCBI Taxonomy" id="2828524"/>
    <lineage>
        <taxon>Eukaryota</taxon>
        <taxon>Fungi</taxon>
        <taxon>Dikarya</taxon>
        <taxon>Basidiomycota</taxon>
        <taxon>Agaricomycotina</taxon>
        <taxon>Agaricomycetes</taxon>
        <taxon>Agaricomycetidae</taxon>
        <taxon>Agaricales</taxon>
        <taxon>Agaricineae</taxon>
        <taxon>Psathyrellaceae</taxon>
        <taxon>Candolleomyces</taxon>
    </lineage>
</organism>
<protein>
    <submittedName>
        <fullName evidence="1">Uncharacterized protein</fullName>
    </submittedName>
</protein>
<dbReference type="Proteomes" id="UP001140091">
    <property type="component" value="Unassembled WGS sequence"/>
</dbReference>
<name>A0A9W8MI95_9AGAR</name>
<proteinExistence type="predicted"/>
<dbReference type="AlphaFoldDB" id="A0A9W8MI95"/>
<feature type="non-terminal residue" evidence="1">
    <location>
        <position position="199"/>
    </location>
</feature>
<comment type="caution">
    <text evidence="1">The sequence shown here is derived from an EMBL/GenBank/DDBJ whole genome shotgun (WGS) entry which is preliminary data.</text>
</comment>
<keyword evidence="2" id="KW-1185">Reference proteome</keyword>
<accession>A0A9W8MI95</accession>
<gene>
    <name evidence="1" type="ORF">H1R20_g6205</name>
</gene>
<evidence type="ECO:0000313" key="2">
    <source>
        <dbReference type="Proteomes" id="UP001140091"/>
    </source>
</evidence>